<dbReference type="AlphaFoldDB" id="A0A1T5CQE4"/>
<evidence type="ECO:0000313" key="1">
    <source>
        <dbReference type="EMBL" id="SKB61669.1"/>
    </source>
</evidence>
<reference evidence="2" key="1">
    <citation type="submission" date="2017-02" db="EMBL/GenBank/DDBJ databases">
        <authorList>
            <person name="Varghese N."/>
            <person name="Submissions S."/>
        </authorList>
    </citation>
    <scope>NUCLEOTIDE SEQUENCE [LARGE SCALE GENOMIC DNA]</scope>
    <source>
        <strain evidence="2">DSM 22270</strain>
    </source>
</reference>
<name>A0A1T5CQE4_9BACT</name>
<dbReference type="Proteomes" id="UP000190897">
    <property type="component" value="Unassembled WGS sequence"/>
</dbReference>
<keyword evidence="2" id="KW-1185">Reference proteome</keyword>
<protein>
    <submittedName>
        <fullName evidence="1">Uncharacterized protein</fullName>
    </submittedName>
</protein>
<accession>A0A1T5CQE4</accession>
<dbReference type="EMBL" id="FUZA01000001">
    <property type="protein sequence ID" value="SKB61669.1"/>
    <property type="molecule type" value="Genomic_DNA"/>
</dbReference>
<sequence length="41" mass="4732">MPSNPVILSGVEARYSLVTCFDSAQHDRVSYDLLVFLLRYR</sequence>
<proteinExistence type="predicted"/>
<evidence type="ECO:0000313" key="2">
    <source>
        <dbReference type="Proteomes" id="UP000190897"/>
    </source>
</evidence>
<organism evidence="1 2">
    <name type="scientific">Dyadobacter psychrophilus</name>
    <dbReference type="NCBI Taxonomy" id="651661"/>
    <lineage>
        <taxon>Bacteria</taxon>
        <taxon>Pseudomonadati</taxon>
        <taxon>Bacteroidota</taxon>
        <taxon>Cytophagia</taxon>
        <taxon>Cytophagales</taxon>
        <taxon>Spirosomataceae</taxon>
        <taxon>Dyadobacter</taxon>
    </lineage>
</organism>
<dbReference type="STRING" id="651661.SAMN05660293_01446"/>
<gene>
    <name evidence="1" type="ORF">SAMN05660293_01446</name>
</gene>